<evidence type="ECO:0000313" key="1">
    <source>
        <dbReference type="EMBL" id="PXZ04326.1"/>
    </source>
</evidence>
<organism evidence="1 2">
    <name type="scientific">Gilliamella apicola</name>
    <dbReference type="NCBI Taxonomy" id="1196095"/>
    <lineage>
        <taxon>Bacteria</taxon>
        <taxon>Pseudomonadati</taxon>
        <taxon>Pseudomonadota</taxon>
        <taxon>Gammaproteobacteria</taxon>
        <taxon>Orbales</taxon>
        <taxon>Orbaceae</taxon>
        <taxon>Gilliamella</taxon>
    </lineage>
</organism>
<accession>A0A2V4E0E3</accession>
<protein>
    <submittedName>
        <fullName evidence="1">Uncharacterized protein</fullName>
    </submittedName>
</protein>
<gene>
    <name evidence="1" type="ORF">DKK79_08175</name>
</gene>
<dbReference type="AlphaFoldDB" id="A0A2V4E0E3"/>
<sequence>MPISQEQREFFTQKNPAEEYDTVTFNHPEFREPVRLVLNQFKPIIFGGNEYIPVAAKINLPDQGSELMPKLTIQFSRIYVGDEFKKIINSISPFGWQSPISMIYEQYNELSMNKPTQRYALYVSESGVRFNRTTVEISASDDNPMILAKPRNTESNPIYTLEEYRGLAYA</sequence>
<proteinExistence type="predicted"/>
<dbReference type="Proteomes" id="UP000247483">
    <property type="component" value="Unassembled WGS sequence"/>
</dbReference>
<reference evidence="1 2" key="1">
    <citation type="submission" date="2018-05" db="EMBL/GenBank/DDBJ databases">
        <title>Reference genomes for bee gut microbiota database.</title>
        <authorList>
            <person name="Ellegaard K.M."/>
        </authorList>
    </citation>
    <scope>NUCLEOTIDE SEQUENCE [LARGE SCALE GENOMIC DNA]</scope>
    <source>
        <strain evidence="1 2">ESL0177</strain>
    </source>
</reference>
<dbReference type="EMBL" id="QGLP01000005">
    <property type="protein sequence ID" value="PXZ04326.1"/>
    <property type="molecule type" value="Genomic_DNA"/>
</dbReference>
<evidence type="ECO:0000313" key="2">
    <source>
        <dbReference type="Proteomes" id="UP000247483"/>
    </source>
</evidence>
<comment type="caution">
    <text evidence="1">The sequence shown here is derived from an EMBL/GenBank/DDBJ whole genome shotgun (WGS) entry which is preliminary data.</text>
</comment>
<dbReference type="RefSeq" id="WP_110423643.1">
    <property type="nucleotide sequence ID" value="NZ_QGLP01000005.1"/>
</dbReference>
<name>A0A2V4E0E3_9GAMM</name>